<evidence type="ECO:0000313" key="2">
    <source>
        <dbReference type="EMBL" id="GAA2392562.1"/>
    </source>
</evidence>
<dbReference type="InterPro" id="IPR045635">
    <property type="entry name" value="DUF6412"/>
</dbReference>
<gene>
    <name evidence="2" type="ORF">GCM10010170_105350</name>
</gene>
<sequence length="80" mass="8029">MTTMFAAWTSAATPADLVAVATAVLAAFAVVLATRLVAGAPATPARVRAVPARARAARGQAIRSADPDAPGRPRPRAPGI</sequence>
<dbReference type="Proteomes" id="UP001501444">
    <property type="component" value="Unassembled WGS sequence"/>
</dbReference>
<evidence type="ECO:0000313" key="3">
    <source>
        <dbReference type="Proteomes" id="UP001501444"/>
    </source>
</evidence>
<dbReference type="EMBL" id="BAAARV010000130">
    <property type="protein sequence ID" value="GAA2392562.1"/>
    <property type="molecule type" value="Genomic_DNA"/>
</dbReference>
<organism evidence="2 3">
    <name type="scientific">Dactylosporangium salmoneum</name>
    <dbReference type="NCBI Taxonomy" id="53361"/>
    <lineage>
        <taxon>Bacteria</taxon>
        <taxon>Bacillati</taxon>
        <taxon>Actinomycetota</taxon>
        <taxon>Actinomycetes</taxon>
        <taxon>Micromonosporales</taxon>
        <taxon>Micromonosporaceae</taxon>
        <taxon>Dactylosporangium</taxon>
    </lineage>
</organism>
<keyword evidence="3" id="KW-1185">Reference proteome</keyword>
<reference evidence="3" key="1">
    <citation type="journal article" date="2019" name="Int. J. Syst. Evol. Microbiol.">
        <title>The Global Catalogue of Microorganisms (GCM) 10K type strain sequencing project: providing services to taxonomists for standard genome sequencing and annotation.</title>
        <authorList>
            <consortium name="The Broad Institute Genomics Platform"/>
            <consortium name="The Broad Institute Genome Sequencing Center for Infectious Disease"/>
            <person name="Wu L."/>
            <person name="Ma J."/>
        </authorList>
    </citation>
    <scope>NUCLEOTIDE SEQUENCE [LARGE SCALE GENOMIC DNA]</scope>
    <source>
        <strain evidence="3">JCM 3272</strain>
    </source>
</reference>
<feature type="region of interest" description="Disordered" evidence="1">
    <location>
        <begin position="57"/>
        <end position="80"/>
    </location>
</feature>
<dbReference type="Pfam" id="PF19950">
    <property type="entry name" value="DUF6412"/>
    <property type="match status" value="1"/>
</dbReference>
<comment type="caution">
    <text evidence="2">The sequence shown here is derived from an EMBL/GenBank/DDBJ whole genome shotgun (WGS) entry which is preliminary data.</text>
</comment>
<accession>A0ABP5V1Q1</accession>
<protein>
    <submittedName>
        <fullName evidence="2">Uncharacterized protein</fullName>
    </submittedName>
</protein>
<proteinExistence type="predicted"/>
<evidence type="ECO:0000256" key="1">
    <source>
        <dbReference type="SAM" id="MobiDB-lite"/>
    </source>
</evidence>
<name>A0ABP5V1Q1_9ACTN</name>